<evidence type="ECO:0000256" key="7">
    <source>
        <dbReference type="SAM" id="Coils"/>
    </source>
</evidence>
<sequence>MENNKSFEQYLAELEQIVRLLEDKNSSLEDAVENYTKGLELSKKCYDILNTSEQLVVQKMTENGLVDFQRENG</sequence>
<gene>
    <name evidence="6 8" type="primary">xseB</name>
    <name evidence="8" type="ORF">IAD46_02950</name>
</gene>
<dbReference type="Proteomes" id="UP000886758">
    <property type="component" value="Unassembled WGS sequence"/>
</dbReference>
<evidence type="ECO:0000313" key="9">
    <source>
        <dbReference type="Proteomes" id="UP000886758"/>
    </source>
</evidence>
<dbReference type="EC" id="3.1.11.6" evidence="6"/>
<keyword evidence="3 6" id="KW-0540">Nuclease</keyword>
<reference evidence="8" key="1">
    <citation type="submission" date="2020-10" db="EMBL/GenBank/DDBJ databases">
        <authorList>
            <person name="Gilroy R."/>
        </authorList>
    </citation>
    <scope>NUCLEOTIDE SEQUENCE</scope>
    <source>
        <strain evidence="8">ChiW17-6978</strain>
    </source>
</reference>
<dbReference type="GO" id="GO:0006308">
    <property type="term" value="P:DNA catabolic process"/>
    <property type="evidence" value="ECO:0007669"/>
    <property type="project" value="UniProtKB-UniRule"/>
</dbReference>
<evidence type="ECO:0000256" key="6">
    <source>
        <dbReference type="HAMAP-Rule" id="MF_00337"/>
    </source>
</evidence>
<evidence type="ECO:0000256" key="1">
    <source>
        <dbReference type="ARBA" id="ARBA00009998"/>
    </source>
</evidence>
<organism evidence="8 9">
    <name type="scientific">Candidatus Pelethenecus faecipullorum</name>
    <dbReference type="NCBI Taxonomy" id="2840900"/>
    <lineage>
        <taxon>Bacteria</taxon>
        <taxon>Bacillati</taxon>
        <taxon>Mycoplasmatota</taxon>
        <taxon>Mollicutes</taxon>
        <taxon>Candidatus Pelethenecus</taxon>
    </lineage>
</organism>
<keyword evidence="4 6" id="KW-0378">Hydrolase</keyword>
<keyword evidence="7" id="KW-0175">Coiled coil</keyword>
<dbReference type="GO" id="GO:0005829">
    <property type="term" value="C:cytosol"/>
    <property type="evidence" value="ECO:0007669"/>
    <property type="project" value="TreeGrafter"/>
</dbReference>
<dbReference type="AlphaFoldDB" id="A0A9D1GRN7"/>
<name>A0A9D1GRN7_9MOLU</name>
<keyword evidence="2 6" id="KW-0963">Cytoplasm</keyword>
<dbReference type="HAMAP" id="MF_00337">
    <property type="entry name" value="Exonuc_7_S"/>
    <property type="match status" value="1"/>
</dbReference>
<dbReference type="Gene3D" id="1.10.287.1040">
    <property type="entry name" value="Exonuclease VII, small subunit"/>
    <property type="match status" value="1"/>
</dbReference>
<evidence type="ECO:0000256" key="3">
    <source>
        <dbReference type="ARBA" id="ARBA00022722"/>
    </source>
</evidence>
<dbReference type="EMBL" id="DVLF01000094">
    <property type="protein sequence ID" value="HIT49964.1"/>
    <property type="molecule type" value="Genomic_DNA"/>
</dbReference>
<keyword evidence="5 6" id="KW-0269">Exonuclease</keyword>
<dbReference type="GO" id="GO:0009318">
    <property type="term" value="C:exodeoxyribonuclease VII complex"/>
    <property type="evidence" value="ECO:0007669"/>
    <property type="project" value="UniProtKB-UniRule"/>
</dbReference>
<evidence type="ECO:0000256" key="5">
    <source>
        <dbReference type="ARBA" id="ARBA00022839"/>
    </source>
</evidence>
<feature type="coiled-coil region" evidence="7">
    <location>
        <begin position="4"/>
        <end position="38"/>
    </location>
</feature>
<comment type="catalytic activity">
    <reaction evidence="6">
        <text>Exonucleolytic cleavage in either 5'- to 3'- or 3'- to 5'-direction to yield nucleoside 5'-phosphates.</text>
        <dbReference type="EC" id="3.1.11.6"/>
    </reaction>
</comment>
<protein>
    <recommendedName>
        <fullName evidence="6">Exodeoxyribonuclease 7 small subunit</fullName>
        <ecNumber evidence="6">3.1.11.6</ecNumber>
    </recommendedName>
    <alternativeName>
        <fullName evidence="6">Exodeoxyribonuclease VII small subunit</fullName>
        <shortName evidence="6">Exonuclease VII small subunit</shortName>
    </alternativeName>
</protein>
<comment type="subunit">
    <text evidence="6">Heterooligomer composed of large and small subunits.</text>
</comment>
<comment type="similarity">
    <text evidence="1 6">Belongs to the XseB family.</text>
</comment>
<evidence type="ECO:0000256" key="4">
    <source>
        <dbReference type="ARBA" id="ARBA00022801"/>
    </source>
</evidence>
<evidence type="ECO:0000313" key="8">
    <source>
        <dbReference type="EMBL" id="HIT49964.1"/>
    </source>
</evidence>
<comment type="function">
    <text evidence="6">Bidirectionally degrades single-stranded DNA into large acid-insoluble oligonucleotides, which are then degraded further into small acid-soluble oligonucleotides.</text>
</comment>
<comment type="subcellular location">
    <subcellularLocation>
        <location evidence="6">Cytoplasm</location>
    </subcellularLocation>
</comment>
<comment type="caution">
    <text evidence="8">The sequence shown here is derived from an EMBL/GenBank/DDBJ whole genome shotgun (WGS) entry which is preliminary data.</text>
</comment>
<dbReference type="SUPFAM" id="SSF116842">
    <property type="entry name" value="XseB-like"/>
    <property type="match status" value="1"/>
</dbReference>
<dbReference type="InterPro" id="IPR003761">
    <property type="entry name" value="Exonuc_VII_S"/>
</dbReference>
<dbReference type="PANTHER" id="PTHR34137:SF1">
    <property type="entry name" value="EXODEOXYRIBONUCLEASE 7 SMALL SUBUNIT"/>
    <property type="match status" value="1"/>
</dbReference>
<accession>A0A9D1GRN7</accession>
<evidence type="ECO:0000256" key="2">
    <source>
        <dbReference type="ARBA" id="ARBA00022490"/>
    </source>
</evidence>
<dbReference type="Pfam" id="PF02609">
    <property type="entry name" value="Exonuc_VII_S"/>
    <property type="match status" value="1"/>
</dbReference>
<proteinExistence type="inferred from homology"/>
<dbReference type="PANTHER" id="PTHR34137">
    <property type="entry name" value="EXODEOXYRIBONUCLEASE 7 SMALL SUBUNIT"/>
    <property type="match status" value="1"/>
</dbReference>
<dbReference type="NCBIfam" id="TIGR01280">
    <property type="entry name" value="xseB"/>
    <property type="match status" value="1"/>
</dbReference>
<dbReference type="InterPro" id="IPR037004">
    <property type="entry name" value="Exonuc_VII_ssu_sf"/>
</dbReference>
<reference evidence="8" key="2">
    <citation type="journal article" date="2021" name="PeerJ">
        <title>Extensive microbial diversity within the chicken gut microbiome revealed by metagenomics and culture.</title>
        <authorList>
            <person name="Gilroy R."/>
            <person name="Ravi A."/>
            <person name="Getino M."/>
            <person name="Pursley I."/>
            <person name="Horton D.L."/>
            <person name="Alikhan N.F."/>
            <person name="Baker D."/>
            <person name="Gharbi K."/>
            <person name="Hall N."/>
            <person name="Watson M."/>
            <person name="Adriaenssens E.M."/>
            <person name="Foster-Nyarko E."/>
            <person name="Jarju S."/>
            <person name="Secka A."/>
            <person name="Antonio M."/>
            <person name="Oren A."/>
            <person name="Chaudhuri R.R."/>
            <person name="La Ragione R."/>
            <person name="Hildebrand F."/>
            <person name="Pallen M.J."/>
        </authorList>
    </citation>
    <scope>NUCLEOTIDE SEQUENCE</scope>
    <source>
        <strain evidence="8">ChiW17-6978</strain>
    </source>
</reference>
<dbReference type="GO" id="GO:0008855">
    <property type="term" value="F:exodeoxyribonuclease VII activity"/>
    <property type="evidence" value="ECO:0007669"/>
    <property type="project" value="UniProtKB-UniRule"/>
</dbReference>